<dbReference type="PROSITE" id="PS51257">
    <property type="entry name" value="PROKAR_LIPOPROTEIN"/>
    <property type="match status" value="1"/>
</dbReference>
<dbReference type="InParanoid" id="A0A6M4HBE5"/>
<protein>
    <recommendedName>
        <fullName evidence="4">DUF2946 domain-containing protein</fullName>
    </recommendedName>
</protein>
<feature type="signal peptide" evidence="1">
    <location>
        <begin position="1"/>
        <end position="32"/>
    </location>
</feature>
<name>A0A6M4HBE5_9PROT</name>
<gene>
    <name evidence="2" type="ORF">DSM104440_03387</name>
</gene>
<dbReference type="AlphaFoldDB" id="A0A6M4HBE5"/>
<dbReference type="EMBL" id="CP053073">
    <property type="protein sequence ID" value="QJR16552.1"/>
    <property type="molecule type" value="Genomic_DNA"/>
</dbReference>
<evidence type="ECO:0000313" key="3">
    <source>
        <dbReference type="Proteomes" id="UP000503096"/>
    </source>
</evidence>
<evidence type="ECO:0000313" key="2">
    <source>
        <dbReference type="EMBL" id="QJR16552.1"/>
    </source>
</evidence>
<dbReference type="Proteomes" id="UP000503096">
    <property type="component" value="Chromosome"/>
</dbReference>
<organism evidence="2 3">
    <name type="scientific">Usitatibacter palustris</name>
    <dbReference type="NCBI Taxonomy" id="2732487"/>
    <lineage>
        <taxon>Bacteria</taxon>
        <taxon>Pseudomonadati</taxon>
        <taxon>Pseudomonadota</taxon>
        <taxon>Betaproteobacteria</taxon>
        <taxon>Nitrosomonadales</taxon>
        <taxon>Usitatibacteraceae</taxon>
        <taxon>Usitatibacter</taxon>
    </lineage>
</organism>
<proteinExistence type="predicted"/>
<evidence type="ECO:0000256" key="1">
    <source>
        <dbReference type="SAM" id="SignalP"/>
    </source>
</evidence>
<keyword evidence="3" id="KW-1185">Reference proteome</keyword>
<reference evidence="2 3" key="1">
    <citation type="submission" date="2020-04" db="EMBL/GenBank/DDBJ databases">
        <title>Usitatibacter rugosus gen. nov., sp. nov. and Usitatibacter palustris sp. nov., novel members of Usitatibacteraceae fam. nov. within the order Nitrosomonadales isolated from soil.</title>
        <authorList>
            <person name="Huber K.J."/>
            <person name="Neumann-Schaal M."/>
            <person name="Geppert A."/>
            <person name="Luckner M."/>
            <person name="Wanner G."/>
            <person name="Overmann J."/>
        </authorList>
    </citation>
    <scope>NUCLEOTIDE SEQUENCE [LARGE SCALE GENOMIC DNA]</scope>
    <source>
        <strain evidence="2 3">Swamp67</strain>
    </source>
</reference>
<accession>A0A6M4HBE5</accession>
<keyword evidence="1" id="KW-0732">Signal</keyword>
<feature type="chain" id="PRO_5026900060" description="DUF2946 domain-containing protein" evidence="1">
    <location>
        <begin position="33"/>
        <end position="125"/>
    </location>
</feature>
<evidence type="ECO:0008006" key="4">
    <source>
        <dbReference type="Google" id="ProtNLM"/>
    </source>
</evidence>
<dbReference type="KEGG" id="upl:DSM104440_03387"/>
<sequence>MIMSRTARRFAALLATVTLVFSQLAVSAFACAKEGPAALVAPPMAQSHGADCPDRPSRNICHEHCSYGTTSVDTNALALPAPDLALLPWRLTLPEVRTHSAAVREWRMDRATGPPPPLLFGALRI</sequence>